<dbReference type="AlphaFoldDB" id="A0A0E9V2I8"/>
<reference evidence="1" key="1">
    <citation type="submission" date="2014-11" db="EMBL/GenBank/DDBJ databases">
        <authorList>
            <person name="Amaro Gonzalez C."/>
        </authorList>
    </citation>
    <scope>NUCLEOTIDE SEQUENCE</scope>
</reference>
<sequence length="30" mass="3557">MQLTICNALFCPFLREHRDKTSTVVVCKRF</sequence>
<organism evidence="1">
    <name type="scientific">Anguilla anguilla</name>
    <name type="common">European freshwater eel</name>
    <name type="synonym">Muraena anguilla</name>
    <dbReference type="NCBI Taxonomy" id="7936"/>
    <lineage>
        <taxon>Eukaryota</taxon>
        <taxon>Metazoa</taxon>
        <taxon>Chordata</taxon>
        <taxon>Craniata</taxon>
        <taxon>Vertebrata</taxon>
        <taxon>Euteleostomi</taxon>
        <taxon>Actinopterygii</taxon>
        <taxon>Neopterygii</taxon>
        <taxon>Teleostei</taxon>
        <taxon>Anguilliformes</taxon>
        <taxon>Anguillidae</taxon>
        <taxon>Anguilla</taxon>
    </lineage>
</organism>
<protein>
    <submittedName>
        <fullName evidence="1">Uncharacterized protein</fullName>
    </submittedName>
</protein>
<evidence type="ECO:0000313" key="1">
    <source>
        <dbReference type="EMBL" id="JAH71468.1"/>
    </source>
</evidence>
<dbReference type="EMBL" id="GBXM01037109">
    <property type="protein sequence ID" value="JAH71468.1"/>
    <property type="molecule type" value="Transcribed_RNA"/>
</dbReference>
<accession>A0A0E9V2I8</accession>
<reference evidence="1" key="2">
    <citation type="journal article" date="2015" name="Fish Shellfish Immunol.">
        <title>Early steps in the European eel (Anguilla anguilla)-Vibrio vulnificus interaction in the gills: Role of the RtxA13 toxin.</title>
        <authorList>
            <person name="Callol A."/>
            <person name="Pajuelo D."/>
            <person name="Ebbesson L."/>
            <person name="Teles M."/>
            <person name="MacKenzie S."/>
            <person name="Amaro C."/>
        </authorList>
    </citation>
    <scope>NUCLEOTIDE SEQUENCE</scope>
</reference>
<name>A0A0E9V2I8_ANGAN</name>
<proteinExistence type="predicted"/>